<evidence type="ECO:0000256" key="1">
    <source>
        <dbReference type="ARBA" id="ARBA00001947"/>
    </source>
</evidence>
<accession>A0A3M3W815</accession>
<dbReference type="CDD" id="cd07729">
    <property type="entry name" value="AHL_lactonase_MBL-fold"/>
    <property type="match status" value="1"/>
</dbReference>
<dbReference type="PANTHER" id="PTHR42978:SF7">
    <property type="entry name" value="METALLO-HYDROLASE RV2300C-RELATED"/>
    <property type="match status" value="1"/>
</dbReference>
<evidence type="ECO:0000256" key="3">
    <source>
        <dbReference type="ARBA" id="ARBA00022723"/>
    </source>
</evidence>
<comment type="cofactor">
    <cofactor evidence="1">
        <name>Zn(2+)</name>
        <dbReference type="ChEBI" id="CHEBI:29105"/>
    </cofactor>
</comment>
<keyword evidence="5" id="KW-0862">Zinc</keyword>
<comment type="similarity">
    <text evidence="2">Belongs to the metallo-beta-lactamase superfamily.</text>
</comment>
<proteinExistence type="inferred from homology"/>
<name>A0A3M3W815_PSEMA</name>
<dbReference type="GO" id="GO:0016787">
    <property type="term" value="F:hydrolase activity"/>
    <property type="evidence" value="ECO:0007669"/>
    <property type="project" value="UniProtKB-KW"/>
</dbReference>
<evidence type="ECO:0000256" key="4">
    <source>
        <dbReference type="ARBA" id="ARBA00022801"/>
    </source>
</evidence>
<dbReference type="InterPro" id="IPR001279">
    <property type="entry name" value="Metallo-B-lactamas"/>
</dbReference>
<dbReference type="Pfam" id="PF00753">
    <property type="entry name" value="Lactamase_B"/>
    <property type="match status" value="1"/>
</dbReference>
<dbReference type="PANTHER" id="PTHR42978">
    <property type="entry name" value="QUORUM-QUENCHING LACTONASE YTNP-RELATED-RELATED"/>
    <property type="match status" value="1"/>
</dbReference>
<evidence type="ECO:0000313" key="7">
    <source>
        <dbReference type="EMBL" id="RMP15558.1"/>
    </source>
</evidence>
<dbReference type="SUPFAM" id="SSF56281">
    <property type="entry name" value="Metallo-hydrolase/oxidoreductase"/>
    <property type="match status" value="1"/>
</dbReference>
<dbReference type="Proteomes" id="UP000276587">
    <property type="component" value="Unassembled WGS sequence"/>
</dbReference>
<dbReference type="InterPro" id="IPR051013">
    <property type="entry name" value="MBL_superfamily_lactonases"/>
</dbReference>
<evidence type="ECO:0000256" key="2">
    <source>
        <dbReference type="ARBA" id="ARBA00007749"/>
    </source>
</evidence>
<dbReference type="SMART" id="SM00849">
    <property type="entry name" value="Lactamase_B"/>
    <property type="match status" value="1"/>
</dbReference>
<dbReference type="RefSeq" id="WP_064052547.1">
    <property type="nucleotide sequence ID" value="NZ_RBPW01000294.1"/>
</dbReference>
<evidence type="ECO:0000259" key="6">
    <source>
        <dbReference type="SMART" id="SM00849"/>
    </source>
</evidence>
<comment type="caution">
    <text evidence="7">The sequence shown here is derived from an EMBL/GenBank/DDBJ whole genome shotgun (WGS) entry which is preliminary data.</text>
</comment>
<evidence type="ECO:0000313" key="8">
    <source>
        <dbReference type="Proteomes" id="UP000276587"/>
    </source>
</evidence>
<sequence>MNIAPAIEPFDVFAVKYAEHRRTASSNFLGGDPHDGPMPMDYFIWVATNSTGTWVIDTGFNQATARQRGRDFIRCPAESLRMLGIDAAAVDNVIITHLHYDHVGNFDLFPSATYHLQDHEMLFATGRHMAHTCAHEAYDVENVVGMVREVYRGRVQFHDGDATLTPGLSVHLVGGHTMGLQVVRIFTRRGWVVLASDASHYYRNFIEDRPFPIVFNVDDMRSGWARIRSLADSEHHIVPGHDPLVMNRYSPLAGASEGSICVLHEHPTYR</sequence>
<dbReference type="AlphaFoldDB" id="A0A3M3W815"/>
<dbReference type="InterPro" id="IPR036866">
    <property type="entry name" value="RibonucZ/Hydroxyglut_hydro"/>
</dbReference>
<organism evidence="7 8">
    <name type="scientific">Pseudomonas marginalis pv. marginalis</name>
    <dbReference type="NCBI Taxonomy" id="97473"/>
    <lineage>
        <taxon>Bacteria</taxon>
        <taxon>Pseudomonadati</taxon>
        <taxon>Pseudomonadota</taxon>
        <taxon>Gammaproteobacteria</taxon>
        <taxon>Pseudomonadales</taxon>
        <taxon>Pseudomonadaceae</taxon>
        <taxon>Pseudomonas</taxon>
    </lineage>
</organism>
<dbReference type="Gene3D" id="3.60.15.10">
    <property type="entry name" value="Ribonuclease Z/Hydroxyacylglutathione hydrolase-like"/>
    <property type="match status" value="1"/>
</dbReference>
<keyword evidence="8" id="KW-1185">Reference proteome</keyword>
<dbReference type="EMBL" id="RBQF01000008">
    <property type="protein sequence ID" value="RMP15558.1"/>
    <property type="molecule type" value="Genomic_DNA"/>
</dbReference>
<reference evidence="7 8" key="1">
    <citation type="submission" date="2018-08" db="EMBL/GenBank/DDBJ databases">
        <title>Recombination of ecologically and evolutionarily significant loci maintains genetic cohesion in the Pseudomonas syringae species complex.</title>
        <authorList>
            <person name="Dillon M."/>
            <person name="Thakur S."/>
            <person name="Almeida R.N.D."/>
            <person name="Weir B.S."/>
            <person name="Guttman D.S."/>
        </authorList>
    </citation>
    <scope>NUCLEOTIDE SEQUENCE [LARGE SCALE GENOMIC DNA]</scope>
    <source>
        <strain evidence="7 8">ICMP 3555</strain>
    </source>
</reference>
<protein>
    <recommendedName>
        <fullName evidence="6">Metallo-beta-lactamase domain-containing protein</fullName>
    </recommendedName>
</protein>
<keyword evidence="3" id="KW-0479">Metal-binding</keyword>
<feature type="domain" description="Metallo-beta-lactamase" evidence="6">
    <location>
        <begin position="41"/>
        <end position="241"/>
    </location>
</feature>
<evidence type="ECO:0000256" key="5">
    <source>
        <dbReference type="ARBA" id="ARBA00022833"/>
    </source>
</evidence>
<gene>
    <name evidence="7" type="ORF">ALQ29_01882</name>
</gene>
<dbReference type="GO" id="GO:0046872">
    <property type="term" value="F:metal ion binding"/>
    <property type="evidence" value="ECO:0007669"/>
    <property type="project" value="UniProtKB-KW"/>
</dbReference>
<keyword evidence="4" id="KW-0378">Hydrolase</keyword>